<evidence type="ECO:0000313" key="3">
    <source>
        <dbReference type="EMBL" id="TXL64335.1"/>
    </source>
</evidence>
<feature type="domain" description="DUF2147" evidence="2">
    <location>
        <begin position="44"/>
        <end position="162"/>
    </location>
</feature>
<comment type="caution">
    <text evidence="3">The sequence shown here is derived from an EMBL/GenBank/DDBJ whole genome shotgun (WGS) entry which is preliminary data.</text>
</comment>
<accession>A0A5C8NRE8</accession>
<keyword evidence="4" id="KW-1185">Reference proteome</keyword>
<dbReference type="OrthoDB" id="9814399at2"/>
<dbReference type="PANTHER" id="PTHR36919:SF3">
    <property type="entry name" value="BLL5882 PROTEIN"/>
    <property type="match status" value="1"/>
</dbReference>
<proteinExistence type="predicted"/>
<dbReference type="RefSeq" id="WP_147705394.1">
    <property type="nucleotide sequence ID" value="NZ_VDUY01000006.1"/>
</dbReference>
<sequence>MNENTRRGRGLAAAVLAAALAGAAGFASVAWAQSAPSPAPSPAGLWKNIDDETKKPKALVRIVESGGTYTGRIEKVLTDKPDAVCDLCTDARKGQRVQGMTIIEGMRASKIEDELFEGGSILDPNNGKVYRSQMRLREGGRSLEVRGYVGVPLFGRSQTWIREE</sequence>
<dbReference type="EMBL" id="VDUY01000006">
    <property type="protein sequence ID" value="TXL64335.1"/>
    <property type="molecule type" value="Genomic_DNA"/>
</dbReference>
<dbReference type="InterPro" id="IPR006311">
    <property type="entry name" value="TAT_signal"/>
</dbReference>
<evidence type="ECO:0000256" key="1">
    <source>
        <dbReference type="SAM" id="SignalP"/>
    </source>
</evidence>
<dbReference type="PANTHER" id="PTHR36919">
    <property type="entry name" value="BLR1215 PROTEIN"/>
    <property type="match status" value="1"/>
</dbReference>
<protein>
    <submittedName>
        <fullName evidence="3">DUF2147 domain-containing protein</fullName>
    </submittedName>
</protein>
<dbReference type="Gene3D" id="2.40.128.520">
    <property type="match status" value="1"/>
</dbReference>
<feature type="signal peptide" evidence="1">
    <location>
        <begin position="1"/>
        <end position="32"/>
    </location>
</feature>
<gene>
    <name evidence="3" type="ORF">FHP08_15520</name>
</gene>
<dbReference type="Proteomes" id="UP000321548">
    <property type="component" value="Unassembled WGS sequence"/>
</dbReference>
<evidence type="ECO:0000259" key="2">
    <source>
        <dbReference type="Pfam" id="PF09917"/>
    </source>
</evidence>
<evidence type="ECO:0000313" key="4">
    <source>
        <dbReference type="Proteomes" id="UP000321548"/>
    </source>
</evidence>
<organism evidence="3 4">
    <name type="scientific">Zeimonas arvi</name>
    <dbReference type="NCBI Taxonomy" id="2498847"/>
    <lineage>
        <taxon>Bacteria</taxon>
        <taxon>Pseudomonadati</taxon>
        <taxon>Pseudomonadota</taxon>
        <taxon>Betaproteobacteria</taxon>
        <taxon>Burkholderiales</taxon>
        <taxon>Burkholderiaceae</taxon>
        <taxon>Zeimonas</taxon>
    </lineage>
</organism>
<dbReference type="Pfam" id="PF09917">
    <property type="entry name" value="DUF2147"/>
    <property type="match status" value="1"/>
</dbReference>
<keyword evidence="1" id="KW-0732">Signal</keyword>
<reference evidence="3 4" key="1">
    <citation type="submission" date="2019-06" db="EMBL/GenBank/DDBJ databases">
        <title>Quisquiliibacterium sp. nov., isolated from a maize field.</title>
        <authorList>
            <person name="Lin S.-Y."/>
            <person name="Tsai C.-F."/>
            <person name="Young C.-C."/>
        </authorList>
    </citation>
    <scope>NUCLEOTIDE SEQUENCE [LARGE SCALE GENOMIC DNA]</scope>
    <source>
        <strain evidence="3 4">CC-CFT501</strain>
    </source>
</reference>
<dbReference type="PROSITE" id="PS51318">
    <property type="entry name" value="TAT"/>
    <property type="match status" value="1"/>
</dbReference>
<dbReference type="InterPro" id="IPR019223">
    <property type="entry name" value="DUF2147"/>
</dbReference>
<dbReference type="AlphaFoldDB" id="A0A5C8NRE8"/>
<feature type="chain" id="PRO_5022990991" evidence="1">
    <location>
        <begin position="33"/>
        <end position="164"/>
    </location>
</feature>
<name>A0A5C8NRE8_9BURK</name>